<accession>A0A7K3TGZ5</accession>
<dbReference type="SUPFAM" id="SSF53686">
    <property type="entry name" value="Tryptophan synthase beta subunit-like PLP-dependent enzymes"/>
    <property type="match status" value="1"/>
</dbReference>
<name>A0A7K3TGZ5_9BIFI</name>
<feature type="domain" description="Tryptophan synthase beta chain-like PALP" evidence="7">
    <location>
        <begin position="7"/>
        <end position="301"/>
    </location>
</feature>
<comment type="catalytic activity">
    <reaction evidence="5">
        <text>L-homocysteine + L-serine = L,L-cystathionine + H2O</text>
        <dbReference type="Rhea" id="RHEA:10112"/>
        <dbReference type="ChEBI" id="CHEBI:15377"/>
        <dbReference type="ChEBI" id="CHEBI:33384"/>
        <dbReference type="ChEBI" id="CHEBI:58161"/>
        <dbReference type="ChEBI" id="CHEBI:58199"/>
        <dbReference type="EC" id="4.2.1.22"/>
    </reaction>
</comment>
<dbReference type="Pfam" id="PF00291">
    <property type="entry name" value="PALP"/>
    <property type="match status" value="1"/>
</dbReference>
<dbReference type="CDD" id="cd01561">
    <property type="entry name" value="CBS_like"/>
    <property type="match status" value="1"/>
</dbReference>
<dbReference type="EMBL" id="WHZY01000003">
    <property type="protein sequence ID" value="NEG77954.1"/>
    <property type="molecule type" value="Genomic_DNA"/>
</dbReference>
<gene>
    <name evidence="8" type="ORF">GFD22_02975</name>
</gene>
<evidence type="ECO:0000256" key="4">
    <source>
        <dbReference type="ARBA" id="ARBA00022898"/>
    </source>
</evidence>
<evidence type="ECO:0000256" key="1">
    <source>
        <dbReference type="ARBA" id="ARBA00001933"/>
    </source>
</evidence>
<comment type="similarity">
    <text evidence="2">Belongs to the cysteine synthase/cystathionine beta-synthase family.</text>
</comment>
<protein>
    <recommendedName>
        <fullName evidence="3 6">Cystathionine beta-synthase</fullName>
        <ecNumber evidence="3 6">4.2.1.22</ecNumber>
    </recommendedName>
</protein>
<dbReference type="EC" id="4.2.1.22" evidence="3 6"/>
<keyword evidence="9" id="KW-1185">Reference proteome</keyword>
<keyword evidence="8" id="KW-0456">Lyase</keyword>
<dbReference type="Proteomes" id="UP000469763">
    <property type="component" value="Unassembled WGS sequence"/>
</dbReference>
<reference evidence="8 9" key="1">
    <citation type="submission" date="2019-10" db="EMBL/GenBank/DDBJ databases">
        <title>Bifidobacterium from non-human primates.</title>
        <authorList>
            <person name="Modesto M."/>
        </authorList>
    </citation>
    <scope>NUCLEOTIDE SEQUENCE [LARGE SCALE GENOMIC DNA]</scope>
    <source>
        <strain evidence="8 9">TREC</strain>
    </source>
</reference>
<organism evidence="8 9">
    <name type="scientific">Bifidobacterium avesanii</name>
    <dbReference type="NCBI Taxonomy" id="1798157"/>
    <lineage>
        <taxon>Bacteria</taxon>
        <taxon>Bacillati</taxon>
        <taxon>Actinomycetota</taxon>
        <taxon>Actinomycetes</taxon>
        <taxon>Bifidobacteriales</taxon>
        <taxon>Bifidobacteriaceae</taxon>
        <taxon>Bifidobacterium</taxon>
    </lineage>
</organism>
<evidence type="ECO:0000313" key="8">
    <source>
        <dbReference type="EMBL" id="NEG77954.1"/>
    </source>
</evidence>
<dbReference type="AlphaFoldDB" id="A0A7K3TGZ5"/>
<dbReference type="RefSeq" id="WP_152350657.1">
    <property type="nucleotide sequence ID" value="NZ_WBSN01000012.1"/>
</dbReference>
<dbReference type="NCBIfam" id="TIGR01137">
    <property type="entry name" value="cysta_beta"/>
    <property type="match status" value="1"/>
</dbReference>
<evidence type="ECO:0000256" key="5">
    <source>
        <dbReference type="ARBA" id="ARBA00047490"/>
    </source>
</evidence>
<evidence type="ECO:0000256" key="6">
    <source>
        <dbReference type="NCBIfam" id="TIGR01137"/>
    </source>
</evidence>
<dbReference type="OrthoDB" id="9805733at2"/>
<dbReference type="InterPro" id="IPR001926">
    <property type="entry name" value="TrpB-like_PALP"/>
</dbReference>
<dbReference type="GO" id="GO:0004122">
    <property type="term" value="F:cystathionine beta-synthase activity"/>
    <property type="evidence" value="ECO:0007669"/>
    <property type="project" value="UniProtKB-UniRule"/>
</dbReference>
<evidence type="ECO:0000256" key="2">
    <source>
        <dbReference type="ARBA" id="ARBA00007103"/>
    </source>
</evidence>
<comment type="cofactor">
    <cofactor evidence="1">
        <name>pyridoxal 5'-phosphate</name>
        <dbReference type="ChEBI" id="CHEBI:597326"/>
    </cofactor>
</comment>
<evidence type="ECO:0000256" key="3">
    <source>
        <dbReference type="ARBA" id="ARBA00012041"/>
    </source>
</evidence>
<dbReference type="InterPro" id="IPR005857">
    <property type="entry name" value="Cysta_beta_synth"/>
</dbReference>
<dbReference type="InterPro" id="IPR050214">
    <property type="entry name" value="Cys_Synth/Cystath_Beta-Synth"/>
</dbReference>
<dbReference type="InterPro" id="IPR036052">
    <property type="entry name" value="TrpB-like_PALP_sf"/>
</dbReference>
<dbReference type="FunFam" id="3.40.50.1100:FF:000003">
    <property type="entry name" value="Cystathionine beta-synthase"/>
    <property type="match status" value="1"/>
</dbReference>
<evidence type="ECO:0000259" key="7">
    <source>
        <dbReference type="Pfam" id="PF00291"/>
    </source>
</evidence>
<dbReference type="FunFam" id="3.40.50.1100:FF:000118">
    <property type="entry name" value="Related to CYS4-cystathionine beta-synthase"/>
    <property type="match status" value="1"/>
</dbReference>
<evidence type="ECO:0000313" key="9">
    <source>
        <dbReference type="Proteomes" id="UP000469763"/>
    </source>
</evidence>
<comment type="caution">
    <text evidence="8">The sequence shown here is derived from an EMBL/GenBank/DDBJ whole genome shotgun (WGS) entry which is preliminary data.</text>
</comment>
<sequence length="338" mass="36287">MTIHNNVTELIGGTPLVKLNHVTDGVKATVAVKIEYLNPGGSSKDRIAERIIDAAERSGQLKPGGVIVEPTSGNTGVGLALVAQQRGYRTIFTLPDKVSESKRAVLRAYGAEVVVTPTDAGPGDPRSYYDVSDRLAREIPGAFKPNQYDNPNGPMSHYATTGPEVWEDTDHRVTHFVAGIGTGGTISGTGRFLKETSDGAVKVIGADPEGSIYSAPSEADVHQYKIEGVGEDFYPKAFDRNVTDDIVKVNDAEAFEMTRRLAAEEGLLVGGSSGMAVAAALKYARANDLDENQLVVVLLPDSGRGYLEKIFDDDWMRANGFGDVVNRTTRPSLAEQYL</sequence>
<dbReference type="GO" id="GO:0019343">
    <property type="term" value="P:cysteine biosynthetic process via cystathionine"/>
    <property type="evidence" value="ECO:0007669"/>
    <property type="project" value="InterPro"/>
</dbReference>
<dbReference type="Gene3D" id="3.40.50.1100">
    <property type="match status" value="2"/>
</dbReference>
<keyword evidence="4" id="KW-0663">Pyridoxal phosphate</keyword>
<proteinExistence type="inferred from homology"/>
<dbReference type="PANTHER" id="PTHR10314">
    <property type="entry name" value="CYSTATHIONINE BETA-SYNTHASE"/>
    <property type="match status" value="1"/>
</dbReference>
<dbReference type="GO" id="GO:0005737">
    <property type="term" value="C:cytoplasm"/>
    <property type="evidence" value="ECO:0007669"/>
    <property type="project" value="InterPro"/>
</dbReference>